<organism evidence="3 4">
    <name type="scientific">Halobaculum marinum</name>
    <dbReference type="NCBI Taxonomy" id="3031996"/>
    <lineage>
        <taxon>Archaea</taxon>
        <taxon>Methanobacteriati</taxon>
        <taxon>Methanobacteriota</taxon>
        <taxon>Stenosarchaea group</taxon>
        <taxon>Halobacteria</taxon>
        <taxon>Halobacteriales</taxon>
        <taxon>Haloferacaceae</taxon>
        <taxon>Halobaculum</taxon>
    </lineage>
</organism>
<dbReference type="InterPro" id="IPR011044">
    <property type="entry name" value="Quino_amine_DH_bsu"/>
</dbReference>
<gene>
    <name evidence="3" type="ORF">ACFQKD_10975</name>
</gene>
<sequence>MRRRRVLRAAGAALGAGVLGSPSVRRASAQSGDSSAGYEPLGSLSVAGAREAVVSADGATAYLALGDGYATVDVSDPAEPTLLAERRDLLPDHPDGPLGLLNDVKVSGDRLAVVGPAHPGRDLPHGVLVVNVSDPTDPTELDFYPTEFPIHNCDLDGRYCYLTGNGEEGNPLVVVDLDTATEAARWSLFDHDDGWVSVRSGLRTVHDVTVVDGVAALAYWDAGTYLLDVSDPTDPSFLGAVDPSNPGPLADAGPRAGVVPPGNHHYSLLSPGGDVLAVGRETWAVERDGDVRGGPSGVDLYDVTDPAAPAHLSRINPPPTPDPTFGGTWTTAHNLDFRGDTLYTAWYQGGVKRHDVSDPSDPVEETWWADPATTRFWTARLAVPGDAFVATSMGTRDGADAGLWTFPDAPGAGGDRTRFEAAVTTTVATRTASPTPSATPHPPSTPTDSPTPSAAAAPGFGALVALAGIAGGTALARRRSRGRGGGEGDDAAE</sequence>
<comment type="caution">
    <text evidence="3">The sequence shown here is derived from an EMBL/GenBank/DDBJ whole genome shotgun (WGS) entry which is preliminary data.</text>
</comment>
<dbReference type="InterPro" id="IPR006311">
    <property type="entry name" value="TAT_signal"/>
</dbReference>
<dbReference type="Pfam" id="PF08309">
    <property type="entry name" value="LVIVD"/>
    <property type="match status" value="2"/>
</dbReference>
<protein>
    <submittedName>
        <fullName evidence="3">LVIVD repeat-containing protein</fullName>
    </submittedName>
</protein>
<evidence type="ECO:0000313" key="4">
    <source>
        <dbReference type="Proteomes" id="UP001596388"/>
    </source>
</evidence>
<dbReference type="GeneID" id="79271259"/>
<keyword evidence="2" id="KW-0812">Transmembrane</keyword>
<keyword evidence="2" id="KW-0472">Membrane</keyword>
<keyword evidence="2" id="KW-1133">Transmembrane helix</keyword>
<name>A0ABD5X2P5_9EURY</name>
<evidence type="ECO:0000313" key="3">
    <source>
        <dbReference type="EMBL" id="MFC7097827.1"/>
    </source>
</evidence>
<feature type="transmembrane region" description="Helical" evidence="2">
    <location>
        <begin position="455"/>
        <end position="476"/>
    </location>
</feature>
<dbReference type="EMBL" id="JBHTAG010000003">
    <property type="protein sequence ID" value="MFC7097827.1"/>
    <property type="molecule type" value="Genomic_DNA"/>
</dbReference>
<proteinExistence type="predicted"/>
<dbReference type="AlphaFoldDB" id="A0ABD5X2P5"/>
<feature type="region of interest" description="Disordered" evidence="1">
    <location>
        <begin position="474"/>
        <end position="493"/>
    </location>
</feature>
<accession>A0ABD5X2P5</accession>
<dbReference type="RefSeq" id="WP_276237678.1">
    <property type="nucleotide sequence ID" value="NZ_CP119989.1"/>
</dbReference>
<feature type="compositionally biased region" description="Low complexity" evidence="1">
    <location>
        <begin position="446"/>
        <end position="457"/>
    </location>
</feature>
<keyword evidence="4" id="KW-1185">Reference proteome</keyword>
<evidence type="ECO:0000256" key="2">
    <source>
        <dbReference type="SAM" id="Phobius"/>
    </source>
</evidence>
<dbReference type="InterPro" id="IPR013211">
    <property type="entry name" value="LVIVD"/>
</dbReference>
<feature type="compositionally biased region" description="Low complexity" evidence="1">
    <location>
        <begin position="427"/>
        <end position="436"/>
    </location>
</feature>
<reference evidence="3 4" key="1">
    <citation type="journal article" date="2019" name="Int. J. Syst. Evol. Microbiol.">
        <title>The Global Catalogue of Microorganisms (GCM) 10K type strain sequencing project: providing services to taxonomists for standard genome sequencing and annotation.</title>
        <authorList>
            <consortium name="The Broad Institute Genomics Platform"/>
            <consortium name="The Broad Institute Genome Sequencing Center for Infectious Disease"/>
            <person name="Wu L."/>
            <person name="Ma J."/>
        </authorList>
    </citation>
    <scope>NUCLEOTIDE SEQUENCE [LARGE SCALE GENOMIC DNA]</scope>
    <source>
        <strain evidence="3 4">DT55</strain>
    </source>
</reference>
<dbReference type="SUPFAM" id="SSF50969">
    <property type="entry name" value="YVTN repeat-like/Quinoprotein amine dehydrogenase"/>
    <property type="match status" value="1"/>
</dbReference>
<evidence type="ECO:0000256" key="1">
    <source>
        <dbReference type="SAM" id="MobiDB-lite"/>
    </source>
</evidence>
<feature type="region of interest" description="Disordered" evidence="1">
    <location>
        <begin position="427"/>
        <end position="457"/>
    </location>
</feature>
<dbReference type="PROSITE" id="PS51318">
    <property type="entry name" value="TAT"/>
    <property type="match status" value="1"/>
</dbReference>
<dbReference type="Proteomes" id="UP001596388">
    <property type="component" value="Unassembled WGS sequence"/>
</dbReference>